<proteinExistence type="predicted"/>
<organism evidence="3 4">
    <name type="scientific">Candidatus Intestinimonas merdavium</name>
    <dbReference type="NCBI Taxonomy" id="2838622"/>
    <lineage>
        <taxon>Bacteria</taxon>
        <taxon>Bacillati</taxon>
        <taxon>Bacillota</taxon>
        <taxon>Clostridia</taxon>
        <taxon>Eubacteriales</taxon>
        <taxon>Intestinimonas</taxon>
    </lineage>
</organism>
<comment type="caution">
    <text evidence="3">The sequence shown here is derived from an EMBL/GenBank/DDBJ whole genome shotgun (WGS) entry which is preliminary data.</text>
</comment>
<evidence type="ECO:0000259" key="2">
    <source>
        <dbReference type="PROSITE" id="PS50943"/>
    </source>
</evidence>
<dbReference type="SUPFAM" id="SSF47413">
    <property type="entry name" value="lambda repressor-like DNA-binding domains"/>
    <property type="match status" value="1"/>
</dbReference>
<protein>
    <submittedName>
        <fullName evidence="3">Helix-turn-helix domain-containing protein</fullName>
    </submittedName>
</protein>
<dbReference type="GO" id="GO:0003677">
    <property type="term" value="F:DNA binding"/>
    <property type="evidence" value="ECO:0007669"/>
    <property type="project" value="UniProtKB-KW"/>
</dbReference>
<dbReference type="SMART" id="SM00530">
    <property type="entry name" value="HTH_XRE"/>
    <property type="match status" value="1"/>
</dbReference>
<dbReference type="Gene3D" id="1.10.260.40">
    <property type="entry name" value="lambda repressor-like DNA-binding domains"/>
    <property type="match status" value="1"/>
</dbReference>
<dbReference type="InterPro" id="IPR010982">
    <property type="entry name" value="Lambda_DNA-bd_dom_sf"/>
</dbReference>
<reference evidence="3" key="1">
    <citation type="journal article" date="2021" name="PeerJ">
        <title>Extensive microbial diversity within the chicken gut microbiome revealed by metagenomics and culture.</title>
        <authorList>
            <person name="Gilroy R."/>
            <person name="Ravi A."/>
            <person name="Getino M."/>
            <person name="Pursley I."/>
            <person name="Horton D.L."/>
            <person name="Alikhan N.F."/>
            <person name="Baker D."/>
            <person name="Gharbi K."/>
            <person name="Hall N."/>
            <person name="Watson M."/>
            <person name="Adriaenssens E.M."/>
            <person name="Foster-Nyarko E."/>
            <person name="Jarju S."/>
            <person name="Secka A."/>
            <person name="Antonio M."/>
            <person name="Oren A."/>
            <person name="Chaudhuri R.R."/>
            <person name="La Ragione R."/>
            <person name="Hildebrand F."/>
            <person name="Pallen M.J."/>
        </authorList>
    </citation>
    <scope>NUCLEOTIDE SEQUENCE</scope>
    <source>
        <strain evidence="3">CHK33-7979</strain>
    </source>
</reference>
<feature type="domain" description="HTH cro/C1-type" evidence="2">
    <location>
        <begin position="4"/>
        <end position="58"/>
    </location>
</feature>
<evidence type="ECO:0000256" key="1">
    <source>
        <dbReference type="ARBA" id="ARBA00023125"/>
    </source>
</evidence>
<evidence type="ECO:0000313" key="3">
    <source>
        <dbReference type="EMBL" id="HIY73896.1"/>
    </source>
</evidence>
<dbReference type="PANTHER" id="PTHR46558">
    <property type="entry name" value="TRACRIPTIONAL REGULATORY PROTEIN-RELATED-RELATED"/>
    <property type="match status" value="1"/>
</dbReference>
<sequence length="73" mass="8097">METIKQLRESVGLSQDSLAKGLGVDRSTVAKWETSGVYPRGDKIPELAKLLRCTIDALYGREPFGAEDKDTRE</sequence>
<dbReference type="PROSITE" id="PS50943">
    <property type="entry name" value="HTH_CROC1"/>
    <property type="match status" value="1"/>
</dbReference>
<name>A0A9D1Z8B1_9FIRM</name>
<dbReference type="Proteomes" id="UP000886824">
    <property type="component" value="Unassembled WGS sequence"/>
</dbReference>
<dbReference type="InterPro" id="IPR001387">
    <property type="entry name" value="Cro/C1-type_HTH"/>
</dbReference>
<dbReference type="AlphaFoldDB" id="A0A9D1Z8B1"/>
<evidence type="ECO:0000313" key="4">
    <source>
        <dbReference type="Proteomes" id="UP000886824"/>
    </source>
</evidence>
<dbReference type="Pfam" id="PF01381">
    <property type="entry name" value="HTH_3"/>
    <property type="match status" value="1"/>
</dbReference>
<dbReference type="EMBL" id="DXCX01000083">
    <property type="protein sequence ID" value="HIY73896.1"/>
    <property type="molecule type" value="Genomic_DNA"/>
</dbReference>
<reference evidence="3" key="2">
    <citation type="submission" date="2021-04" db="EMBL/GenBank/DDBJ databases">
        <authorList>
            <person name="Gilroy R."/>
        </authorList>
    </citation>
    <scope>NUCLEOTIDE SEQUENCE</scope>
    <source>
        <strain evidence="3">CHK33-7979</strain>
    </source>
</reference>
<keyword evidence="1" id="KW-0238">DNA-binding</keyword>
<dbReference type="PANTHER" id="PTHR46558:SF11">
    <property type="entry name" value="HTH-TYPE TRANSCRIPTIONAL REGULATOR XRE"/>
    <property type="match status" value="1"/>
</dbReference>
<accession>A0A9D1Z8B1</accession>
<dbReference type="CDD" id="cd00093">
    <property type="entry name" value="HTH_XRE"/>
    <property type="match status" value="1"/>
</dbReference>
<gene>
    <name evidence="3" type="ORF">H9826_07985</name>
</gene>